<organism evidence="1 2">
    <name type="scientific">Dermatophagoides pteronyssinus</name>
    <name type="common">European house dust mite</name>
    <dbReference type="NCBI Taxonomy" id="6956"/>
    <lineage>
        <taxon>Eukaryota</taxon>
        <taxon>Metazoa</taxon>
        <taxon>Ecdysozoa</taxon>
        <taxon>Arthropoda</taxon>
        <taxon>Chelicerata</taxon>
        <taxon>Arachnida</taxon>
        <taxon>Acari</taxon>
        <taxon>Acariformes</taxon>
        <taxon>Sarcoptiformes</taxon>
        <taxon>Astigmata</taxon>
        <taxon>Psoroptidia</taxon>
        <taxon>Analgoidea</taxon>
        <taxon>Pyroglyphidae</taxon>
        <taxon>Dermatophagoidinae</taxon>
        <taxon>Dermatophagoides</taxon>
    </lineage>
</organism>
<dbReference type="AlphaFoldDB" id="A0A6P6Y356"/>
<dbReference type="OrthoDB" id="543859at2759"/>
<dbReference type="Proteomes" id="UP000515146">
    <property type="component" value="Unplaced"/>
</dbReference>
<dbReference type="RefSeq" id="XP_027199927.1">
    <property type="nucleotide sequence ID" value="XM_027344126.1"/>
</dbReference>
<name>A0A6P6Y356_DERPT</name>
<dbReference type="InterPro" id="IPR005240">
    <property type="entry name" value="DUF389"/>
</dbReference>
<accession>A0A6P6Y356</accession>
<proteinExistence type="predicted"/>
<protein>
    <submittedName>
        <fullName evidence="2">Uncharacterized protein LOC113794039</fullName>
    </submittedName>
</protein>
<dbReference type="OMA" id="ERRASKC"/>
<reference evidence="2" key="1">
    <citation type="submission" date="2025-08" db="UniProtKB">
        <authorList>
            <consortium name="RefSeq"/>
        </authorList>
    </citation>
    <scope>IDENTIFICATION</scope>
    <source>
        <strain evidence="2">Airmid</strain>
    </source>
</reference>
<dbReference type="Pfam" id="PF04087">
    <property type="entry name" value="DUF389"/>
    <property type="match status" value="1"/>
</dbReference>
<sequence length="657" mass="73328">MSSVLVIIIIPDQQCEIEVAEKEKLVRKFSTKKFKKDLSINIDNDDEKEIDDNDSLENVVKIGLTFLGIPDATWQKSFNGKYWHILFPVDLEDSDVVIQYFKARGIGLHRNSSIGIIPFSLFCYNEEAAELEQESASELDEKTREVLSIKEKQSKFLKSVTARLTVAQIVSSVRDSATLTFDFICYLIFASWIAAMGLLDNSVISLVASMLVSPMMGPVMAMTFGTIIKDRSLRNMGIKNIFVCLMGTILFGFIFGMIALNFTQSWTDSLGSNNTYTWPTDMMRERGLIRITWVGTLVAFPSGCAVAISLLSGNDASLVGVAISVSLLPPAVNAGLLWAFSLLKFLYSLGEPGKTMIQFQSHFNQSTMIELPQALVPLENYTTVYSDNMALETLFLGLLSLCLSLINIANIIIGALLLLKIKEIAPLSNLSPVSRRFFQEDIKIAREYNQRAGPSNLSEDVLREWATIHGYDSEQLMKPELRAIQLKALDDIAKDVEADQIFQTVTRSVHNTDNNIARRLSTSLFVNDNNGLYGRRQTSASIFNHHPPTIVVSDAQNPRRPSFAHFAGNNRRRISTAALRNNLDEMNDNLSPTKTYHGHTNKAFSFNENDINDQNNWKRRGNRPVVKLAPCDSDSGASFNDKSSSPPPSPKMNGTRF</sequence>
<dbReference type="PANTHER" id="PTHR20992">
    <property type="entry name" value="AT15442P-RELATED"/>
    <property type="match status" value="1"/>
</dbReference>
<dbReference type="KEGG" id="dpte:113794039"/>
<evidence type="ECO:0000313" key="1">
    <source>
        <dbReference type="Proteomes" id="UP000515146"/>
    </source>
</evidence>
<evidence type="ECO:0000313" key="2">
    <source>
        <dbReference type="RefSeq" id="XP_027199927.1"/>
    </source>
</evidence>
<dbReference type="InParanoid" id="A0A6P6Y356"/>
<gene>
    <name evidence="2" type="primary">LOC113794039</name>
</gene>
<keyword evidence="1" id="KW-1185">Reference proteome</keyword>
<dbReference type="PANTHER" id="PTHR20992:SF9">
    <property type="entry name" value="AT15442P-RELATED"/>
    <property type="match status" value="1"/>
</dbReference>